<name>A0A1I8JET4_9PLAT</name>
<protein>
    <submittedName>
        <fullName evidence="4">VWFD domain-containing protein</fullName>
    </submittedName>
</protein>
<feature type="compositionally biased region" description="Basic and acidic residues" evidence="1">
    <location>
        <begin position="3568"/>
        <end position="3579"/>
    </location>
</feature>
<feature type="region of interest" description="Disordered" evidence="1">
    <location>
        <begin position="3029"/>
        <end position="3057"/>
    </location>
</feature>
<evidence type="ECO:0000313" key="4">
    <source>
        <dbReference type="WBParaSite" id="maker-uti_cns_0047167-snap-gene-0.5-mRNA-1"/>
    </source>
</evidence>
<evidence type="ECO:0000259" key="2">
    <source>
        <dbReference type="PROSITE" id="PS51233"/>
    </source>
</evidence>
<feature type="region of interest" description="Disordered" evidence="1">
    <location>
        <begin position="3163"/>
        <end position="3189"/>
    </location>
</feature>
<accession>A0A1I8JET4</accession>
<dbReference type="PANTHER" id="PTHR37860">
    <property type="entry name" value="AGAP008810-PA"/>
    <property type="match status" value="1"/>
</dbReference>
<feature type="compositionally biased region" description="Pro residues" evidence="1">
    <location>
        <begin position="1651"/>
        <end position="1664"/>
    </location>
</feature>
<feature type="region of interest" description="Disordered" evidence="1">
    <location>
        <begin position="1615"/>
        <end position="1669"/>
    </location>
</feature>
<dbReference type="Proteomes" id="UP000095280">
    <property type="component" value="Unplaced"/>
</dbReference>
<organism evidence="3 4">
    <name type="scientific">Macrostomum lignano</name>
    <dbReference type="NCBI Taxonomy" id="282301"/>
    <lineage>
        <taxon>Eukaryota</taxon>
        <taxon>Metazoa</taxon>
        <taxon>Spiralia</taxon>
        <taxon>Lophotrochozoa</taxon>
        <taxon>Platyhelminthes</taxon>
        <taxon>Rhabditophora</taxon>
        <taxon>Macrostomorpha</taxon>
        <taxon>Macrostomida</taxon>
        <taxon>Macrostomidae</taxon>
        <taxon>Macrostomum</taxon>
    </lineage>
</organism>
<feature type="region of interest" description="Disordered" evidence="1">
    <location>
        <begin position="2740"/>
        <end position="2789"/>
    </location>
</feature>
<dbReference type="SMART" id="SM00216">
    <property type="entry name" value="VWD"/>
    <property type="match status" value="1"/>
</dbReference>
<feature type="region of interest" description="Disordered" evidence="1">
    <location>
        <begin position="2932"/>
        <end position="2963"/>
    </location>
</feature>
<keyword evidence="3" id="KW-1185">Reference proteome</keyword>
<feature type="region of interest" description="Disordered" evidence="1">
    <location>
        <begin position="3458"/>
        <end position="3493"/>
    </location>
</feature>
<dbReference type="PROSITE" id="PS51233">
    <property type="entry name" value="VWFD"/>
    <property type="match status" value="1"/>
</dbReference>
<dbReference type="InterPro" id="IPR001846">
    <property type="entry name" value="VWF_type-D"/>
</dbReference>
<feature type="region of interest" description="Disordered" evidence="1">
    <location>
        <begin position="3413"/>
        <end position="3432"/>
    </location>
</feature>
<feature type="domain" description="VWFD" evidence="2">
    <location>
        <begin position="585"/>
        <end position="780"/>
    </location>
</feature>
<dbReference type="Pfam" id="PF00094">
    <property type="entry name" value="VWD"/>
    <property type="match status" value="1"/>
</dbReference>
<feature type="region of interest" description="Disordered" evidence="1">
    <location>
        <begin position="1279"/>
        <end position="1308"/>
    </location>
</feature>
<dbReference type="PANTHER" id="PTHR37860:SF2">
    <property type="entry name" value="VITELLOGENIN DOMAIN-CONTAINING PROTEIN"/>
    <property type="match status" value="1"/>
</dbReference>
<feature type="compositionally biased region" description="Low complexity" evidence="1">
    <location>
        <begin position="2847"/>
        <end position="2863"/>
    </location>
</feature>
<feature type="compositionally biased region" description="Basic and acidic residues" evidence="1">
    <location>
        <begin position="3779"/>
        <end position="3791"/>
    </location>
</feature>
<reference evidence="4" key="1">
    <citation type="submission" date="2016-11" db="UniProtKB">
        <authorList>
            <consortium name="WormBaseParasite"/>
        </authorList>
    </citation>
    <scope>IDENTIFICATION</scope>
</reference>
<feature type="region of interest" description="Disordered" evidence="1">
    <location>
        <begin position="2847"/>
        <end position="2881"/>
    </location>
</feature>
<dbReference type="WBParaSite" id="maker-uti_cns_0047167-snap-gene-0.5-mRNA-1">
    <property type="protein sequence ID" value="maker-uti_cns_0047167-snap-gene-0.5-mRNA-1"/>
    <property type="gene ID" value="maker-uti_cns_0047167-snap-gene-0.5"/>
</dbReference>
<proteinExistence type="predicted"/>
<sequence length="3985" mass="427451">GDNGSAISLRFAPGQRLDRFTVFASGNDRQAARLDAVLDKRRSRLTAALDTGLGGFDFPADLRASRRFGGGSGGPGFRPNATLVFASAGVSDDGRRAHAAVLVGRMRFGQWPDPAEPASVPAGLNLFSLGLRLHGNNSVEGSSAWRSERVDGVKSAVAHLKESLLDTWMASGLRAFGSASDALLRAAGERLLKSVDAKQLAEEATNPLLADLTALKLYAEAVVEAVGSDPRLGAIVRLLKRFSGAASWRVAELSDWLASRLSEGGVGLVDLRLAERVQLAADAAVEFVDSLPLLAAWRAGLDAGKSAAGLVSDWLSSCLEVSDSFLRRMLSSGAAVSGRDGATASVLRLLSERASQLLSLGSAKAEMAKALLQIELALQAAVSDSLGLLADDLLPFAIGHLGDLVRLKEWLDDALYELRLWIDFGAGSGAAQRQERLLSWPLWLARQLAGPGSLGYWRNLEDSWRLLTNGEFAAAVRRLLMTDAYGLRVWRPVCDAKCRESGDAAFAAVVGDVYPPVYLDSLSPRVWRRRLARVRSIRATARRFRDRLFATSSDGYVLLSTFNDWRQMDAGLWDPLVRQLAMRHRTAVLAGGRSLITFDGISLVNPLPCSYVLAHDFRLNEFTVAQSYREVNGTAVRHDLLVRFGSVQYSISPSGVLKINGRIEKLPMSRYVGGRLVQAERKKSRLLVRFHGETLRNTLLLRCNSITDSCLLRVHPLYQARVNGMAGSNDGHRANDLQGGSRDSHIRYWTSGRCLATETGGPDATLSPAVESPEAEANCRLWFSRGNFSFDKCFITVNPRPYLDLCRAFARLGKDICEVAVQYTDRCRNELVNINTPYSCVRCRVDEETTIVKDDLISEPRVLRKRLQAVFLLENSDCVASAIGLRGSYISYLAKLIERLNMSYPDLKSVEFGLAHFGGQGEPVLTAHPIHDTSRRFGNLADLNAGLVKVRLNGTSVHQFDVLKALAALQTQYAWEPLAQKHIFLFSCQTCTARSWDYARAFDKAFKVVSSEIFLHVITKRGIPRPTRINDWLQNLIGYDRREVFYSDRRAEPIGSLTALNPSASGTVWHLDRFAASRSHSVKISRRIFAWLQTRLERPLCQRCSCALSDSLVGQPRCQADNCHIINKETIVESDSCDSLRPEIGGVSPSSDKEEQRLLKSSKVRHTWQPNMVGSLCAAASCSAMAASPISQSRHSGQRLPSKDRSAGFRCTNTCDAPHISTCGRLCSRLPAPATAPEASAAAASRTCRCSRAGDTSAKQNGHRVLCGPAAAASAAAVASASDQADSTRTSSSLKESHRRRWLARNSAETNDSWQRSHWCRSDISASSSLTVEASRSQDMTADGCCCCCSRIVVGGGGGGGAAWTCRAAGLAAGSALPLLLRIRQCPAMPLGWPEATRRKWHRRRRRALTTAAVGVEEQRLNFRPGQQPVHLGDVRVSVLPAVEASPTAHADVIGAVHAADVPEQGGAAGQHLAAVAALAVGCTRGLGGWLLLLLGRLQHLRQRLQAGYFHQQLALLARLLCGQIGHNLPGRLLFGVADAAEPADALVEFVAELEFSEIRSASLPAPSASSDCSASSRRFPNWRQRFRAKRRILAHLTGWTRHMWLRNPLPECSCRPHSRHCRSSGTGTARGPTDLAGPAAAPGDKRLPTLPSPPPSSFPPPPTRFGRVGGAGLDAVGQQLVALSAAPLREPLAAPAAGEFPGPVPVHQYQYRCVDAARLLQNVAPVQLRVDLLVAINRQVVQMVGQIDPEAGPEVGLRRHTLLSMLNEMPATLESGTGLMGTGHTVGPLYLLTEGDAVRRVANHVLPDAAVGGHLANGDIVAQLIKHGQGARRLWEVNIESLHQAGPVDKGAAALMPGGAGVDGEAGQAGAAVEDHPVGPAGSQRPAPGGVVQPGEIGANAGEFVCSAALAIQRLNMIMSGDSSWQAPAETQVSRARAMARQVSPFSLVNTGTESLLASTRDQNFSIVEAEMAALGYWPRSTSRAAVVAAEGPALNLSSAGCLQAVAEVQAARVVGVRARIAGIAARDFVIKDLVAGVGRTPANEFQVGTAEINGRAGPVDAVGHRHYAVFSHQVDGRPGQTGHVAAGVPLDGALLDSLGHVVNSGLRRALDFDALQRHILRTVKEHLQHPGMRQVKYGAPASMWAMYNFTGTGYTLHSWSLSKTPTRLIEAFYIDFPKPPGALAVLNKLGHDIAVGQVAANGSVWQHMVGHSPYSVAFRQQLSAWHRGWPTRLSERAQLHRWQSGRSSRVCSHAKIRRLIFTLWDRLAANLSRCHTVPLAAGGQTAAPIPLAFVMRVHRQFGAAVAAGVQRRQASDWLGPPVRVENLPPVVANQILQPIIDASRPWDASLGENVQKDFAANYFECFVECSGVVPGSGSAPARLENTILGEATVIVTNYQERQYQLTALVVKGDRVNLLGRDWLSSLKIDWSKFAHADGAGHAVRVLQQEDGLQALAQHPRLADQVVLDDGRLLVDPAPDAAVGRVDVHQLVPAAVGVLHGHLADVLAETGEGAAQVQVGPRVDCAEALVEREAAPREPQLAVRLGFRRLHRRREGGVGSAGLGGEAPAGGPVADVRVPATALKVVGPVAVVAAGHAVDAGLVERVHPQQAGVGDGVAPQQQGVAQRLAVEADEQAALLALRLHQPAADVATHRQLLDAAVVPHRRPVHFAVALGHGELIQPEVVRQDVAAWQRVHQADPVEGDEAAAACQHRRPVPHRQLARQRVPQAGVHLAPVVEHRQQHTQRGGEGRPFRFSEQSVSESTRRCSNRSNSGQAAAPNPRAQAVQVHRRVHVANHRGEGGVSAFSAFGVADRPPYAQPVGVSHQQAADCGGELAVPPAVFEVAPVAQRPRPSQLPRQPQRPAEEPLLPLGRARPGAEVDPQPKLVQRVVQPLLQADQVAQVANGEWQQGQLDLQQRLRHLRIDGAQRQQLARPLGQQAQHRGGRAVSAGHSGAGAQHPAKETVRDFQAAGQPVADEAGRGFAGVQAGTPGGEQRQAVDELDRGVGGQLDPLGQAQIDEADAALGQAAGEPVRQLSDSPGGGAAESLQQSDDGAEPRIAADRLDDGLGVELQRSQVGQQRVGRFLGQPLGVHRLQQALAGRPQQGVGRRAECAQAGRHPGVQQRLLEVGDGRLLAERGGFELTTPSTRSDLQALLPSTELLPCSRSPSENRFRPAGTEAGSAGSGHCPNCIRPTSTAASPAIVRDAGRGKDQRGIWPKAGAAAAAAESATRSKVGGEVEAAQSGVQGGGQAAPPLVQDGVQTGGLAVVAGGEDGEAVQPLAGSEPQADGGPVIALGAGEAIFRLTRFLLSTDTPKSELSHRPVDKLKRLVDAMRRHFDPHVAQEQAKTATARFVVQRVDVHLDRRAQPRAGTVARRRAAGLQQQVDSTQLPLEADLGSCRLPVAGQLSEHQCGADDTLPSQLQRHPVEQKRRLACRRRGPDGALAAGHQVEADLSVGRSSGVPGHADAETAGRLRPALKRPNFDSNQSGRQLELQRSLLRLRSSLKSHHQAAVESPVDEEFQTLPVQGRIELFGNHEVTLWALSFEAEVATTGLASPAHLTSLPPRDLEPSGRDRSKPTSQSVKPAARALPRLGRLGQPPDPPSRPAVTALFSIPSTNTRLLNAMQSSVGSELSFHTEVDTMVRLLCDCQIAVEHLSSRPAVAQHHLPPVLNQLVLSRQLHRSAQSEKRHRQVQGHRFCSDASLIRSGRSEARKGQRQVGHVAGSELEQLLRQYEMKHAVQTGPNLRDPLAAFQVGAQLPQSVAPRPRQTASVLRGQPERSGRQRHGDSWQDLSAGASTVDPVTDCEVHSVATDCVRNGQSVGRVLPAVGDHRLAWPPHNLCHGDRIVNSDLQSHGFVTCGAGVATRRPENSVEHGRSGLHNQLDAASGLIRVIELVIGQVPHRGSAGRDGRSGQIDGPASLRFDCNDEIGGFGHPSDTCDLARLRVPEDSSCVDRRRVLTRLKVQLLFNAEQIVDSDRAGRN</sequence>
<feature type="region of interest" description="Disordered" evidence="1">
    <location>
        <begin position="3558"/>
        <end position="3608"/>
    </location>
</feature>
<feature type="compositionally biased region" description="Basic and acidic residues" evidence="1">
    <location>
        <begin position="2740"/>
        <end position="2755"/>
    </location>
</feature>
<feature type="region of interest" description="Disordered" evidence="1">
    <location>
        <begin position="3761"/>
        <end position="3798"/>
    </location>
</feature>
<evidence type="ECO:0000313" key="3">
    <source>
        <dbReference type="Proteomes" id="UP000095280"/>
    </source>
</evidence>
<evidence type="ECO:0000256" key="1">
    <source>
        <dbReference type="SAM" id="MobiDB-lite"/>
    </source>
</evidence>